<organism evidence="1 2">
    <name type="scientific">Methylobacterium cerastii</name>
    <dbReference type="NCBI Taxonomy" id="932741"/>
    <lineage>
        <taxon>Bacteria</taxon>
        <taxon>Pseudomonadati</taxon>
        <taxon>Pseudomonadota</taxon>
        <taxon>Alphaproteobacteria</taxon>
        <taxon>Hyphomicrobiales</taxon>
        <taxon>Methylobacteriaceae</taxon>
        <taxon>Methylobacterium</taxon>
    </lineage>
</organism>
<dbReference type="RefSeq" id="WP_238272659.1">
    <property type="nucleotide sequence ID" value="NZ_BPQG01000054.1"/>
</dbReference>
<evidence type="ECO:0008006" key="3">
    <source>
        <dbReference type="Google" id="ProtNLM"/>
    </source>
</evidence>
<sequence length="107" mass="12289">MIILRLRPILALDFAWDDAKHEKILRERGFGFDFAAGIFDGDTVEDDRRDYGETRIRATGERDGFVLTVIYTDRDGVRRIISARLSNAKERRQWLGSRQTSFGPTGP</sequence>
<name>A0ABQ4QKG7_9HYPH</name>
<gene>
    <name evidence="1" type="ORF">AFCDBAGC_3627</name>
</gene>
<accession>A0ABQ4QKG7</accession>
<protein>
    <recommendedName>
        <fullName evidence="3">BrnT family toxin</fullName>
    </recommendedName>
</protein>
<reference evidence="1 2" key="1">
    <citation type="journal article" date="2021" name="Front. Microbiol.">
        <title>Comprehensive Comparative Genomics and Phenotyping of Methylobacterium Species.</title>
        <authorList>
            <person name="Alessa O."/>
            <person name="Ogura Y."/>
            <person name="Fujitani Y."/>
            <person name="Takami H."/>
            <person name="Hayashi T."/>
            <person name="Sahin N."/>
            <person name="Tani A."/>
        </authorList>
    </citation>
    <scope>NUCLEOTIDE SEQUENCE [LARGE SCALE GENOMIC DNA]</scope>
    <source>
        <strain evidence="1 2">DSM 23679</strain>
    </source>
</reference>
<dbReference type="Proteomes" id="UP001055117">
    <property type="component" value="Unassembled WGS sequence"/>
</dbReference>
<dbReference type="EMBL" id="BPQG01000054">
    <property type="protein sequence ID" value="GJD45750.1"/>
    <property type="molecule type" value="Genomic_DNA"/>
</dbReference>
<evidence type="ECO:0000313" key="1">
    <source>
        <dbReference type="EMBL" id="GJD45750.1"/>
    </source>
</evidence>
<dbReference type="InterPro" id="IPR038573">
    <property type="entry name" value="BrnT_sf"/>
</dbReference>
<dbReference type="Gene3D" id="3.10.450.530">
    <property type="entry name" value="Ribonuclease toxin, BrnT, of type II toxin-antitoxin system"/>
    <property type="match status" value="1"/>
</dbReference>
<comment type="caution">
    <text evidence="1">The sequence shown here is derived from an EMBL/GenBank/DDBJ whole genome shotgun (WGS) entry which is preliminary data.</text>
</comment>
<dbReference type="InterPro" id="IPR007460">
    <property type="entry name" value="BrnT_toxin"/>
</dbReference>
<evidence type="ECO:0000313" key="2">
    <source>
        <dbReference type="Proteomes" id="UP001055117"/>
    </source>
</evidence>
<keyword evidence="2" id="KW-1185">Reference proteome</keyword>
<proteinExistence type="predicted"/>
<dbReference type="Pfam" id="PF04365">
    <property type="entry name" value="BrnT_toxin"/>
    <property type="match status" value="1"/>
</dbReference>